<dbReference type="AlphaFoldDB" id="A0AB33R6Z1"/>
<reference evidence="1 2" key="1">
    <citation type="submission" date="2012-05" db="EMBL/GenBank/DDBJ databases">
        <title>Complete genome sequence of a Streptococcus dysgalactiae subsp. equisimilis strain possessing Lancefield's group A antigen.</title>
        <authorList>
            <person name="Luetticken R."/>
            <person name="Bruellhoff K."/>
            <person name="Van der Linden M."/>
            <person name="Peltroche-Llacsahuanga H."/>
            <person name="Blom J."/>
            <person name="Weber-Lehmann J."/>
            <person name="Ferretti J.J."/>
            <person name="McShan W.M."/>
        </authorList>
    </citation>
    <scope>NUCLEOTIDE SEQUENCE [LARGE SCALE GENOMIC DNA]</scope>
    <source>
        <strain evidence="1 2">AC-2713</strain>
    </source>
</reference>
<evidence type="ECO:0008006" key="3">
    <source>
        <dbReference type="Google" id="ProtNLM"/>
    </source>
</evidence>
<organism evidence="1 2">
    <name type="scientific">Streptococcus dysgalactiae subsp. equisimilis AC-2713</name>
    <dbReference type="NCBI Taxonomy" id="759913"/>
    <lineage>
        <taxon>Bacteria</taxon>
        <taxon>Bacillati</taxon>
        <taxon>Bacillota</taxon>
        <taxon>Bacilli</taxon>
        <taxon>Lactobacillales</taxon>
        <taxon>Streptococcaceae</taxon>
        <taxon>Streptococcus</taxon>
    </lineage>
</organism>
<protein>
    <recommendedName>
        <fullName evidence="3">Transposase</fullName>
    </recommendedName>
</protein>
<dbReference type="Proteomes" id="UP000009215">
    <property type="component" value="Chromosome"/>
</dbReference>
<accession>A0AB33R6Z1</accession>
<evidence type="ECO:0000313" key="1">
    <source>
        <dbReference type="EMBL" id="CCI63246.1"/>
    </source>
</evidence>
<dbReference type="EMBL" id="HE858529">
    <property type="protein sequence ID" value="CCI63246.1"/>
    <property type="molecule type" value="Genomic_DNA"/>
</dbReference>
<proteinExistence type="predicted"/>
<gene>
    <name evidence="1" type="ORF">SDSE_1753</name>
</gene>
<sequence>MLTCLNAAYQKQHPREGRKRRLSMEDQLIMTLRYLRFYST</sequence>
<name>A0AB33R6Z1_STREQ</name>
<dbReference type="KEGG" id="sdc:SDSE_1753"/>
<evidence type="ECO:0000313" key="2">
    <source>
        <dbReference type="Proteomes" id="UP000009215"/>
    </source>
</evidence>